<dbReference type="PANTHER" id="PTHR33939:SF1">
    <property type="entry name" value="DUF4371 DOMAIN-CONTAINING PROTEIN"/>
    <property type="match status" value="1"/>
</dbReference>
<keyword evidence="2" id="KW-1185">Reference proteome</keyword>
<proteinExistence type="predicted"/>
<accession>A0A368H292</accession>
<evidence type="ECO:0008006" key="3">
    <source>
        <dbReference type="Google" id="ProtNLM"/>
    </source>
</evidence>
<evidence type="ECO:0000313" key="2">
    <source>
        <dbReference type="Proteomes" id="UP000252519"/>
    </source>
</evidence>
<dbReference type="Proteomes" id="UP000252519">
    <property type="component" value="Unassembled WGS sequence"/>
</dbReference>
<dbReference type="OrthoDB" id="6506608at2759"/>
<name>A0A368H292_ANCCA</name>
<dbReference type="GO" id="GO:0003676">
    <property type="term" value="F:nucleic acid binding"/>
    <property type="evidence" value="ECO:0007669"/>
    <property type="project" value="InterPro"/>
</dbReference>
<comment type="caution">
    <text evidence="1">The sequence shown here is derived from an EMBL/GenBank/DDBJ whole genome shotgun (WGS) entry which is preliminary data.</text>
</comment>
<organism evidence="1 2">
    <name type="scientific">Ancylostoma caninum</name>
    <name type="common">Dog hookworm</name>
    <dbReference type="NCBI Taxonomy" id="29170"/>
    <lineage>
        <taxon>Eukaryota</taxon>
        <taxon>Metazoa</taxon>
        <taxon>Ecdysozoa</taxon>
        <taxon>Nematoda</taxon>
        <taxon>Chromadorea</taxon>
        <taxon>Rhabditida</taxon>
        <taxon>Rhabditina</taxon>
        <taxon>Rhabditomorpha</taxon>
        <taxon>Strongyloidea</taxon>
        <taxon>Ancylostomatidae</taxon>
        <taxon>Ancylostomatinae</taxon>
        <taxon>Ancylostoma</taxon>
    </lineage>
</organism>
<reference evidence="1 2" key="1">
    <citation type="submission" date="2014-10" db="EMBL/GenBank/DDBJ databases">
        <title>Draft genome of the hookworm Ancylostoma caninum.</title>
        <authorList>
            <person name="Mitreva M."/>
        </authorList>
    </citation>
    <scope>NUCLEOTIDE SEQUENCE [LARGE SCALE GENOMIC DNA]</scope>
    <source>
        <strain evidence="1 2">Baltimore</strain>
    </source>
</reference>
<dbReference type="AlphaFoldDB" id="A0A368H292"/>
<dbReference type="Gene3D" id="3.30.420.10">
    <property type="entry name" value="Ribonuclease H-like superfamily/Ribonuclease H"/>
    <property type="match status" value="1"/>
</dbReference>
<gene>
    <name evidence="1" type="ORF">ANCCAN_04632</name>
</gene>
<protein>
    <recommendedName>
        <fullName evidence="3">Tc1-like transposase DDE domain-containing protein</fullName>
    </recommendedName>
</protein>
<dbReference type="PANTHER" id="PTHR33939">
    <property type="entry name" value="PROTEIN CBG22215"/>
    <property type="match status" value="1"/>
</dbReference>
<dbReference type="EMBL" id="JOJR01000035">
    <property type="protein sequence ID" value="RCN49380.1"/>
    <property type="molecule type" value="Genomic_DNA"/>
</dbReference>
<evidence type="ECO:0000313" key="1">
    <source>
        <dbReference type="EMBL" id="RCN49380.1"/>
    </source>
</evidence>
<sequence length="417" mass="47218">MLSAPLNSVGYPPLDEQAKVVIRRVRAFFEELRKQLGRECHDTIFDAPVQLTSLACGVSLATVGRIGRLEAGYEPIPRRRSRTRFSKKYIKEQILRKYGEEWGDIVRHFIHSKLKQELDVTTSDARRELSDAYPSFKMSHSTFYYFLKGLGFSYKINRGQRFIFERADLTMKRAAYLSTIAQARTLGSCLVFIDETWVFSSMTKKRGWNDTTIPRFASASMMEEYSCGKSAAKNKGRRAIVIGAITDEGVVPGCTKVIISGRASIEEDYHRDMNHSMFEEWLRDSIPKMQHVAAGRPLAVVMDNAPYHSRQLEKIPTKSSTKAAIEDYLRSKGVEVAQNSSKADLLEELQSFVTSRGGVDALRNYAVENICAEFGVAVIRLPPFHCFFNPIEMCWSQMKGHLNRLGKPGDSLETVLI</sequence>
<dbReference type="InterPro" id="IPR036397">
    <property type="entry name" value="RNaseH_sf"/>
</dbReference>